<reference evidence="1 2" key="1">
    <citation type="journal article" date="2022" name="Plant J.">
        <title>Chromosome-level genome of Camellia lanceoleosa provides a valuable resource for understanding genome evolution and self-incompatibility.</title>
        <authorList>
            <person name="Gong W."/>
            <person name="Xiao S."/>
            <person name="Wang L."/>
            <person name="Liao Z."/>
            <person name="Chang Y."/>
            <person name="Mo W."/>
            <person name="Hu G."/>
            <person name="Li W."/>
            <person name="Zhao G."/>
            <person name="Zhu H."/>
            <person name="Hu X."/>
            <person name="Ji K."/>
            <person name="Xiang X."/>
            <person name="Song Q."/>
            <person name="Yuan D."/>
            <person name="Jin S."/>
            <person name="Zhang L."/>
        </authorList>
    </citation>
    <scope>NUCLEOTIDE SEQUENCE [LARGE SCALE GENOMIC DNA]</scope>
    <source>
        <strain evidence="1">SQ_2022a</strain>
    </source>
</reference>
<evidence type="ECO:0000313" key="1">
    <source>
        <dbReference type="EMBL" id="KAI7995828.1"/>
    </source>
</evidence>
<comment type="caution">
    <text evidence="1">The sequence shown here is derived from an EMBL/GenBank/DDBJ whole genome shotgun (WGS) entry which is preliminary data.</text>
</comment>
<keyword evidence="2" id="KW-1185">Reference proteome</keyword>
<dbReference type="EMBL" id="CM045769">
    <property type="protein sequence ID" value="KAI7995828.1"/>
    <property type="molecule type" value="Genomic_DNA"/>
</dbReference>
<dbReference type="Proteomes" id="UP001060215">
    <property type="component" value="Chromosome 12"/>
</dbReference>
<organism evidence="1 2">
    <name type="scientific">Camellia lanceoleosa</name>
    <dbReference type="NCBI Taxonomy" id="1840588"/>
    <lineage>
        <taxon>Eukaryota</taxon>
        <taxon>Viridiplantae</taxon>
        <taxon>Streptophyta</taxon>
        <taxon>Embryophyta</taxon>
        <taxon>Tracheophyta</taxon>
        <taxon>Spermatophyta</taxon>
        <taxon>Magnoliopsida</taxon>
        <taxon>eudicotyledons</taxon>
        <taxon>Gunneridae</taxon>
        <taxon>Pentapetalae</taxon>
        <taxon>asterids</taxon>
        <taxon>Ericales</taxon>
        <taxon>Theaceae</taxon>
        <taxon>Camellia</taxon>
    </lineage>
</organism>
<name>A0ACC0G5M8_9ERIC</name>
<gene>
    <name evidence="1" type="ORF">LOK49_LG11G01414</name>
</gene>
<accession>A0ACC0G5M8</accession>
<evidence type="ECO:0000313" key="2">
    <source>
        <dbReference type="Proteomes" id="UP001060215"/>
    </source>
</evidence>
<sequence>MDDVLGNLRYALQLQETWQNSNDQFSTVKSPEAVPSSDGTVIVELARRGDIDEMSLGIIGDSDYFSENCVCDMGIERPSMDDVLGNLWYALQLQETWQNSNDQFSTVKSPEAVPSSDYFSGNLAR</sequence>
<protein>
    <submittedName>
        <fullName evidence="1">Receptor-like protein kinase</fullName>
    </submittedName>
</protein>
<proteinExistence type="predicted"/>